<dbReference type="EMBL" id="CZBL01000003">
    <property type="protein sequence ID" value="CUP79287.1"/>
    <property type="molecule type" value="Genomic_DNA"/>
</dbReference>
<name>A0A174R5U6_9BACE</name>
<evidence type="ECO:0000313" key="1">
    <source>
        <dbReference type="EMBL" id="CUP79287.1"/>
    </source>
</evidence>
<dbReference type="RefSeq" id="WP_008766317.1">
    <property type="nucleotide sequence ID" value="NZ_CZBL01000003.1"/>
</dbReference>
<protein>
    <submittedName>
        <fullName evidence="1">Mu-like prophage protein gpG</fullName>
    </submittedName>
</protein>
<reference evidence="1 2" key="1">
    <citation type="submission" date="2015-09" db="EMBL/GenBank/DDBJ databases">
        <authorList>
            <consortium name="Pathogen Informatics"/>
        </authorList>
    </citation>
    <scope>NUCLEOTIDE SEQUENCE [LARGE SCALE GENOMIC DNA]</scope>
    <source>
        <strain evidence="1 2">2789STDY5834946</strain>
    </source>
</reference>
<organism evidence="1 2">
    <name type="scientific">Bacteroides caccae</name>
    <dbReference type="NCBI Taxonomy" id="47678"/>
    <lineage>
        <taxon>Bacteria</taxon>
        <taxon>Pseudomonadati</taxon>
        <taxon>Bacteroidota</taxon>
        <taxon>Bacteroidia</taxon>
        <taxon>Bacteroidales</taxon>
        <taxon>Bacteroidaceae</taxon>
        <taxon>Bacteroides</taxon>
    </lineage>
</organism>
<sequence>MERTELPDFFKELSTLVEDAHRYAKVAGVNFFKQNFRRQGFLDTSLTPWAKRSLAIGSDRGVLIQSGKLRDSIHAVSRGIDRIIYQTDPLAYAKIHNEGGYIVVTERMKRYFWYLYMKSTGSMQKRKNGELRQNKANERLSTMASFYKSMALKKVGSRIRIPKRQYMGESATFMKQLDTWIASEIDKRFSNI</sequence>
<gene>
    <name evidence="1" type="ORF">ERS852558_00992</name>
</gene>
<accession>A0A174R5U6</accession>
<evidence type="ECO:0000313" key="2">
    <source>
        <dbReference type="Proteomes" id="UP000095725"/>
    </source>
</evidence>
<dbReference type="AlphaFoldDB" id="A0A174R5U6"/>
<dbReference type="Proteomes" id="UP000095725">
    <property type="component" value="Unassembled WGS sequence"/>
</dbReference>
<proteinExistence type="predicted"/>